<dbReference type="PANTHER" id="PTHR30249:SF0">
    <property type="entry name" value="PLASTIDAL GLYCOLATE_GLYCERATE TRANSLOCATOR 1, CHLOROPLASTIC"/>
    <property type="match status" value="1"/>
</dbReference>
<keyword evidence="4 5" id="KW-0472">Membrane</keyword>
<gene>
    <name evidence="6" type="ORF">bsdtb5_11160</name>
</gene>
<protein>
    <submittedName>
        <fullName evidence="6">Membrane protein</fullName>
    </submittedName>
</protein>
<keyword evidence="2 5" id="KW-0812">Transmembrane</keyword>
<name>A0A7R7EJH2_9FIRM</name>
<dbReference type="GO" id="GO:0016020">
    <property type="term" value="C:membrane"/>
    <property type="evidence" value="ECO:0007669"/>
    <property type="project" value="UniProtKB-SubCell"/>
</dbReference>
<dbReference type="RefSeq" id="WP_271715079.1">
    <property type="nucleotide sequence ID" value="NZ_AP024169.1"/>
</dbReference>
<dbReference type="Proteomes" id="UP000595897">
    <property type="component" value="Chromosome"/>
</dbReference>
<evidence type="ECO:0000313" key="7">
    <source>
        <dbReference type="Proteomes" id="UP000595897"/>
    </source>
</evidence>
<evidence type="ECO:0000256" key="5">
    <source>
        <dbReference type="SAM" id="Phobius"/>
    </source>
</evidence>
<dbReference type="Pfam" id="PF04172">
    <property type="entry name" value="LrgB"/>
    <property type="match status" value="1"/>
</dbReference>
<evidence type="ECO:0000256" key="3">
    <source>
        <dbReference type="ARBA" id="ARBA00022989"/>
    </source>
</evidence>
<evidence type="ECO:0000256" key="1">
    <source>
        <dbReference type="ARBA" id="ARBA00004141"/>
    </source>
</evidence>
<sequence>MNELTSSPLFGIVLCIFTFELGIYINKKVKTPIANPLLIAIAFVIVILKAFHIPLDKFNVGGDIIAMFLGPATAVLALSIYNQIDILKKNFIPIFIGCLVGAITSMTSSYLLSKAFRLDEVIARSMIPKSVTTPIAMEVSKSLSGIVPVTVAVVIVTGIIGCVFSPLLIKLFRIKDPVAKGVAIGASSHALGTSKAIELGEIEGAMSGIAIGISGLITVFLSMLI</sequence>
<reference evidence="6 7" key="1">
    <citation type="submission" date="2020-11" db="EMBL/GenBank/DDBJ databases">
        <title>Draft genome sequencing of a Lachnospiraceae strain isolated from anoxic soil subjected to BSD treatment.</title>
        <authorList>
            <person name="Uek A."/>
            <person name="Tonouchi A."/>
        </authorList>
    </citation>
    <scope>NUCLEOTIDE SEQUENCE [LARGE SCALE GENOMIC DNA]</scope>
    <source>
        <strain evidence="6 7">TB5</strain>
    </source>
</reference>
<evidence type="ECO:0000313" key="6">
    <source>
        <dbReference type="EMBL" id="BCN29821.1"/>
    </source>
</evidence>
<evidence type="ECO:0000256" key="4">
    <source>
        <dbReference type="ARBA" id="ARBA00023136"/>
    </source>
</evidence>
<dbReference type="PANTHER" id="PTHR30249">
    <property type="entry name" value="PUTATIVE SEROTONIN TRANSPORTER"/>
    <property type="match status" value="1"/>
</dbReference>
<feature type="transmembrane region" description="Helical" evidence="5">
    <location>
        <begin position="6"/>
        <end position="26"/>
    </location>
</feature>
<evidence type="ECO:0000256" key="2">
    <source>
        <dbReference type="ARBA" id="ARBA00022692"/>
    </source>
</evidence>
<feature type="transmembrane region" description="Helical" evidence="5">
    <location>
        <begin position="146"/>
        <end position="169"/>
    </location>
</feature>
<feature type="transmembrane region" description="Helical" evidence="5">
    <location>
        <begin position="64"/>
        <end position="84"/>
    </location>
</feature>
<dbReference type="AlphaFoldDB" id="A0A7R7EJH2"/>
<accession>A0A7R7EJH2</accession>
<proteinExistence type="predicted"/>
<dbReference type="EMBL" id="AP024169">
    <property type="protein sequence ID" value="BCN29821.1"/>
    <property type="molecule type" value="Genomic_DNA"/>
</dbReference>
<feature type="transmembrane region" description="Helical" evidence="5">
    <location>
        <begin position="33"/>
        <end position="52"/>
    </location>
</feature>
<organism evidence="6 7">
    <name type="scientific">Anaeromicropila herbilytica</name>
    <dbReference type="NCBI Taxonomy" id="2785025"/>
    <lineage>
        <taxon>Bacteria</taxon>
        <taxon>Bacillati</taxon>
        <taxon>Bacillota</taxon>
        <taxon>Clostridia</taxon>
        <taxon>Lachnospirales</taxon>
        <taxon>Lachnospiraceae</taxon>
        <taxon>Anaeromicropila</taxon>
    </lineage>
</organism>
<keyword evidence="7" id="KW-1185">Reference proteome</keyword>
<dbReference type="InterPro" id="IPR007300">
    <property type="entry name" value="CidB/LrgB"/>
</dbReference>
<comment type="subcellular location">
    <subcellularLocation>
        <location evidence="1">Membrane</location>
        <topology evidence="1">Multi-pass membrane protein</topology>
    </subcellularLocation>
</comment>
<dbReference type="KEGG" id="ahb:bsdtb5_11160"/>
<feature type="transmembrane region" description="Helical" evidence="5">
    <location>
        <begin position="91"/>
        <end position="112"/>
    </location>
</feature>
<feature type="transmembrane region" description="Helical" evidence="5">
    <location>
        <begin position="204"/>
        <end position="224"/>
    </location>
</feature>
<keyword evidence="3 5" id="KW-1133">Transmembrane helix</keyword>